<keyword evidence="6" id="KW-0808">Transferase</keyword>
<evidence type="ECO:0000256" key="11">
    <source>
        <dbReference type="ARBA" id="ARBA00022777"/>
    </source>
</evidence>
<keyword evidence="5" id="KW-0433">Leucine-rich repeat</keyword>
<dbReference type="EMBL" id="JBCNJP010000024">
    <property type="protein sequence ID" value="KAK9056905.1"/>
    <property type="molecule type" value="Genomic_DNA"/>
</dbReference>
<evidence type="ECO:0000256" key="7">
    <source>
        <dbReference type="ARBA" id="ARBA00022692"/>
    </source>
</evidence>
<keyword evidence="8" id="KW-0732">Signal</keyword>
<evidence type="ECO:0000256" key="8">
    <source>
        <dbReference type="ARBA" id="ARBA00022729"/>
    </source>
</evidence>
<dbReference type="FunFam" id="3.30.200.20:FF:000217">
    <property type="entry name" value="probable LRR receptor-like serine/threonine-protein kinase At1g53430"/>
    <property type="match status" value="1"/>
</dbReference>
<dbReference type="Gene3D" id="3.80.10.10">
    <property type="entry name" value="Ribonuclease Inhibitor"/>
    <property type="match status" value="2"/>
</dbReference>
<keyword evidence="9" id="KW-0677">Repeat</keyword>
<dbReference type="GO" id="GO:0005524">
    <property type="term" value="F:ATP binding"/>
    <property type="evidence" value="ECO:0007669"/>
    <property type="project" value="UniProtKB-KW"/>
</dbReference>
<reference evidence="20 21" key="1">
    <citation type="submission" date="2024-04" db="EMBL/GenBank/DDBJ databases">
        <title>The reference genome of an endangered Asteraceae, Deinandra increscens subsp. villosa, native to the Central Coast of California.</title>
        <authorList>
            <person name="Guilliams M."/>
            <person name="Hasenstab-Lehman K."/>
            <person name="Meyer R."/>
            <person name="Mcevoy S."/>
        </authorList>
    </citation>
    <scope>NUCLEOTIDE SEQUENCE [LARGE SCALE GENOMIC DNA]</scope>
    <source>
        <tissue evidence="20">Leaf</tissue>
    </source>
</reference>
<evidence type="ECO:0000256" key="14">
    <source>
        <dbReference type="ARBA" id="ARBA00023136"/>
    </source>
</evidence>
<evidence type="ECO:0000256" key="9">
    <source>
        <dbReference type="ARBA" id="ARBA00022737"/>
    </source>
</evidence>
<keyword evidence="16" id="KW-0325">Glycoprotein</keyword>
<evidence type="ECO:0000256" key="18">
    <source>
        <dbReference type="ARBA" id="ARBA00048679"/>
    </source>
</evidence>
<keyword evidence="12" id="KW-0067">ATP-binding</keyword>
<keyword evidence="14" id="KW-0472">Membrane</keyword>
<evidence type="ECO:0000256" key="2">
    <source>
        <dbReference type="ARBA" id="ARBA00012513"/>
    </source>
</evidence>
<dbReference type="Pfam" id="PF07714">
    <property type="entry name" value="PK_Tyr_Ser-Thr"/>
    <property type="match status" value="1"/>
</dbReference>
<evidence type="ECO:0000259" key="19">
    <source>
        <dbReference type="PROSITE" id="PS50011"/>
    </source>
</evidence>
<keyword evidence="13" id="KW-1133">Transmembrane helix</keyword>
<dbReference type="FunFam" id="3.80.10.10:FF:000433">
    <property type="entry name" value="Putative LRR receptor-like serine/threonine-protein kinase isoform A"/>
    <property type="match status" value="1"/>
</dbReference>
<dbReference type="Proteomes" id="UP001408789">
    <property type="component" value="Unassembled WGS sequence"/>
</dbReference>
<evidence type="ECO:0000256" key="3">
    <source>
        <dbReference type="ARBA" id="ARBA00022527"/>
    </source>
</evidence>
<evidence type="ECO:0000256" key="5">
    <source>
        <dbReference type="ARBA" id="ARBA00022614"/>
    </source>
</evidence>
<evidence type="ECO:0000256" key="10">
    <source>
        <dbReference type="ARBA" id="ARBA00022741"/>
    </source>
</evidence>
<protein>
    <recommendedName>
        <fullName evidence="2">non-specific serine/threonine protein kinase</fullName>
        <ecNumber evidence="2">2.7.11.1</ecNumber>
    </recommendedName>
</protein>
<dbReference type="InterPro" id="IPR051824">
    <property type="entry name" value="LRR_Rcpt-Like_S/T_Kinase"/>
</dbReference>
<dbReference type="EC" id="2.7.11.1" evidence="2"/>
<comment type="subcellular location">
    <subcellularLocation>
        <location evidence="1">Membrane</location>
        <topology evidence="1">Single-pass type I membrane protein</topology>
    </subcellularLocation>
</comment>
<keyword evidence="7" id="KW-0812">Transmembrane</keyword>
<keyword evidence="4" id="KW-0597">Phosphoprotein</keyword>
<dbReference type="GO" id="GO:0004674">
    <property type="term" value="F:protein serine/threonine kinase activity"/>
    <property type="evidence" value="ECO:0007669"/>
    <property type="project" value="UniProtKB-KW"/>
</dbReference>
<dbReference type="InterPro" id="IPR032675">
    <property type="entry name" value="LRR_dom_sf"/>
</dbReference>
<dbReference type="Gene3D" id="2.60.120.430">
    <property type="entry name" value="Galactose-binding lectin"/>
    <property type="match status" value="1"/>
</dbReference>
<keyword evidence="15" id="KW-0675">Receptor</keyword>
<dbReference type="SUPFAM" id="SSF52058">
    <property type="entry name" value="L domain-like"/>
    <property type="match status" value="1"/>
</dbReference>
<dbReference type="Gene3D" id="1.10.510.10">
    <property type="entry name" value="Transferase(Phosphotransferase) domain 1"/>
    <property type="match status" value="1"/>
</dbReference>
<keyword evidence="11" id="KW-0418">Kinase</keyword>
<sequence length="1099" mass="121907">MIGQDELIITTCFHNFGFYFSSLSFPLSATKKLNCNRRCLPGVLFPANHLSKTLRLTLGQTSNCNRSVNFTNGSHIHIMESSRWTMTEFKFFVLILFLSTSLSDIRSAAQPLPAEEVEAMKLIASKLQYSNWNVANDSCSRGFGLNNTIIRNDNGAIVFGSNVTCNCTTTICHISRIQLKGLNLTGVLPEEFLNLPYLTEIDLSRNYISGTIPPRFSELRVTILSLLMNRISGLIPEEIGDISTLEELILQDNLLEGPLPQNLGRLSRLRRFLGSGNNFTGTIPESYGNLTELRDFRIDGSSLSGRIPDFIGNWTNITRLDMQGTSMEGPLPSTISLLTKMVELRITDLAGTSSSRFPDLKAMTQMARLTLRNCLLTGSIPIYVGQMSNLKLLDLSFNTLTGPIPDSILSQTPPLDAMFLNNNSLSGDIPNWMYASTKKIDLSYNNLTQSDQQNCQSSSLNLVAALSPSTASNEKAWCLNDQLTCSGNPNRHSLFINCGGTRTDFDGNEYEEDSTNHQSYYYYTTDRWAYSTNGFFVGNDDAPFVRGSSNVTGGDIYSTARFSPTSLRYYGLCLRKGSYKVRLHFAEISYTNDMTFSSLGRRYFDISIQGVPQRKNFNIAEEAKGVGRGIFVDFDNVMVNGTSLEIHLYWAGKGTIATPDRGVYGPLLSAIAITPNFDVSTGSELSGGAIAGIVIGSCTFIGLILALLWKKGYLGGDKEDKELRALELQTGYYSLRQIKAATHNFDPANKIGEGGFGPVYKGVLTDGSEIAVKQLSARSKQGNREFVTEIGMISALQHPNLVKLFGCCIEGKELLLIYEYLENNSLARALFGREDQKLNLDWATRKKICMGIARGLAYLHEESRLKIVHRDIKATNVLLDKDLNAKISDFGLAKLDEEENTHISTRIAGTIGYMAPEYAMRGYLTDKADVYSFGVVALEIVSGKSNTNYRPKEEFVYLLDWAYVLQEQGNLLELVDPGLKKYSNEEAMRMLNLALLCTNPSPTLRPPMSSVVKMLDGKLPVQPPMVVKRAPGDPDMRFRAFDMISHDSQTQVSTISSSILDPRSYDGPWVDSSIYNDESKESVSSEGKLLPDLYDVHMD</sequence>
<dbReference type="Gene3D" id="3.30.200.20">
    <property type="entry name" value="Phosphorylase Kinase, domain 1"/>
    <property type="match status" value="1"/>
</dbReference>
<dbReference type="PANTHER" id="PTHR48006:SF61">
    <property type="entry name" value="PROTEIN KINASE DOMAIN-CONTAINING PROTEIN"/>
    <property type="match status" value="1"/>
</dbReference>
<evidence type="ECO:0000256" key="13">
    <source>
        <dbReference type="ARBA" id="ARBA00022989"/>
    </source>
</evidence>
<organism evidence="20 21">
    <name type="scientific">Deinandra increscens subsp. villosa</name>
    <dbReference type="NCBI Taxonomy" id="3103831"/>
    <lineage>
        <taxon>Eukaryota</taxon>
        <taxon>Viridiplantae</taxon>
        <taxon>Streptophyta</taxon>
        <taxon>Embryophyta</taxon>
        <taxon>Tracheophyta</taxon>
        <taxon>Spermatophyta</taxon>
        <taxon>Magnoliopsida</taxon>
        <taxon>eudicotyledons</taxon>
        <taxon>Gunneridae</taxon>
        <taxon>Pentapetalae</taxon>
        <taxon>asterids</taxon>
        <taxon>campanulids</taxon>
        <taxon>Asterales</taxon>
        <taxon>Asteraceae</taxon>
        <taxon>Asteroideae</taxon>
        <taxon>Heliantheae alliance</taxon>
        <taxon>Madieae</taxon>
        <taxon>Madiinae</taxon>
        <taxon>Deinandra</taxon>
    </lineage>
</organism>
<evidence type="ECO:0000313" key="20">
    <source>
        <dbReference type="EMBL" id="KAK9056905.1"/>
    </source>
</evidence>
<dbReference type="SMART" id="SM00220">
    <property type="entry name" value="S_TKc"/>
    <property type="match status" value="1"/>
</dbReference>
<evidence type="ECO:0000256" key="12">
    <source>
        <dbReference type="ARBA" id="ARBA00022840"/>
    </source>
</evidence>
<dbReference type="SUPFAM" id="SSF56112">
    <property type="entry name" value="Protein kinase-like (PK-like)"/>
    <property type="match status" value="1"/>
</dbReference>
<evidence type="ECO:0000256" key="1">
    <source>
        <dbReference type="ARBA" id="ARBA00004479"/>
    </source>
</evidence>
<comment type="caution">
    <text evidence="20">The sequence shown here is derived from an EMBL/GenBank/DDBJ whole genome shotgun (WGS) entry which is preliminary data.</text>
</comment>
<evidence type="ECO:0000256" key="15">
    <source>
        <dbReference type="ARBA" id="ARBA00023170"/>
    </source>
</evidence>
<gene>
    <name evidence="20" type="ORF">SSX86_024269</name>
</gene>
<dbReference type="FunFam" id="1.10.510.10:FF:000044">
    <property type="entry name" value="Putative LRR receptor-like serine/threonine-protein kinase"/>
    <property type="match status" value="1"/>
</dbReference>
<proteinExistence type="predicted"/>
<dbReference type="InterPro" id="IPR008271">
    <property type="entry name" value="Ser/Thr_kinase_AS"/>
</dbReference>
<evidence type="ECO:0000313" key="21">
    <source>
        <dbReference type="Proteomes" id="UP001408789"/>
    </source>
</evidence>
<dbReference type="Pfam" id="PF00560">
    <property type="entry name" value="LRR_1"/>
    <property type="match status" value="2"/>
</dbReference>
<dbReference type="GO" id="GO:0016020">
    <property type="term" value="C:membrane"/>
    <property type="evidence" value="ECO:0007669"/>
    <property type="project" value="UniProtKB-SubCell"/>
</dbReference>
<dbReference type="PROSITE" id="PS50011">
    <property type="entry name" value="PROTEIN_KINASE_DOM"/>
    <property type="match status" value="1"/>
</dbReference>
<evidence type="ECO:0000256" key="6">
    <source>
        <dbReference type="ARBA" id="ARBA00022679"/>
    </source>
</evidence>
<dbReference type="InterPro" id="IPR000719">
    <property type="entry name" value="Prot_kinase_dom"/>
</dbReference>
<keyword evidence="21" id="KW-1185">Reference proteome</keyword>
<dbReference type="AlphaFoldDB" id="A0AAP0CHQ3"/>
<dbReference type="InterPro" id="IPR021720">
    <property type="entry name" value="Malectin_dom"/>
</dbReference>
<evidence type="ECO:0000256" key="16">
    <source>
        <dbReference type="ARBA" id="ARBA00023180"/>
    </source>
</evidence>
<dbReference type="CDD" id="cd14066">
    <property type="entry name" value="STKc_IRAK"/>
    <property type="match status" value="1"/>
</dbReference>
<keyword evidence="3" id="KW-0723">Serine/threonine-protein kinase</keyword>
<keyword evidence="10" id="KW-0547">Nucleotide-binding</keyword>
<dbReference type="FunFam" id="2.60.120.430:FF:000004">
    <property type="entry name" value="Putative leucine-rich repeat receptor-like serine/threonine-protein kinase"/>
    <property type="match status" value="1"/>
</dbReference>
<dbReference type="InterPro" id="IPR001611">
    <property type="entry name" value="Leu-rich_rpt"/>
</dbReference>
<dbReference type="InterPro" id="IPR001245">
    <property type="entry name" value="Ser-Thr/Tyr_kinase_cat_dom"/>
</dbReference>
<accession>A0AAP0CHQ3</accession>
<evidence type="ECO:0000256" key="17">
    <source>
        <dbReference type="ARBA" id="ARBA00047899"/>
    </source>
</evidence>
<dbReference type="Pfam" id="PF11721">
    <property type="entry name" value="Malectin"/>
    <property type="match status" value="1"/>
</dbReference>
<name>A0AAP0CHQ3_9ASTR</name>
<comment type="catalytic activity">
    <reaction evidence="17">
        <text>L-threonyl-[protein] + ATP = O-phospho-L-threonyl-[protein] + ADP + H(+)</text>
        <dbReference type="Rhea" id="RHEA:46608"/>
        <dbReference type="Rhea" id="RHEA-COMP:11060"/>
        <dbReference type="Rhea" id="RHEA-COMP:11605"/>
        <dbReference type="ChEBI" id="CHEBI:15378"/>
        <dbReference type="ChEBI" id="CHEBI:30013"/>
        <dbReference type="ChEBI" id="CHEBI:30616"/>
        <dbReference type="ChEBI" id="CHEBI:61977"/>
        <dbReference type="ChEBI" id="CHEBI:456216"/>
        <dbReference type="EC" id="2.7.11.1"/>
    </reaction>
</comment>
<dbReference type="PANTHER" id="PTHR48006">
    <property type="entry name" value="LEUCINE-RICH REPEAT-CONTAINING PROTEIN DDB_G0281931-RELATED"/>
    <property type="match status" value="1"/>
</dbReference>
<dbReference type="InterPro" id="IPR011009">
    <property type="entry name" value="Kinase-like_dom_sf"/>
</dbReference>
<comment type="catalytic activity">
    <reaction evidence="18">
        <text>L-seryl-[protein] + ATP = O-phospho-L-seryl-[protein] + ADP + H(+)</text>
        <dbReference type="Rhea" id="RHEA:17989"/>
        <dbReference type="Rhea" id="RHEA-COMP:9863"/>
        <dbReference type="Rhea" id="RHEA-COMP:11604"/>
        <dbReference type="ChEBI" id="CHEBI:15378"/>
        <dbReference type="ChEBI" id="CHEBI:29999"/>
        <dbReference type="ChEBI" id="CHEBI:30616"/>
        <dbReference type="ChEBI" id="CHEBI:83421"/>
        <dbReference type="ChEBI" id="CHEBI:456216"/>
        <dbReference type="EC" id="2.7.11.1"/>
    </reaction>
</comment>
<dbReference type="PROSITE" id="PS00108">
    <property type="entry name" value="PROTEIN_KINASE_ST"/>
    <property type="match status" value="1"/>
</dbReference>
<feature type="domain" description="Protein kinase" evidence="19">
    <location>
        <begin position="745"/>
        <end position="1025"/>
    </location>
</feature>
<evidence type="ECO:0000256" key="4">
    <source>
        <dbReference type="ARBA" id="ARBA00022553"/>
    </source>
</evidence>